<feature type="coiled-coil region" evidence="1">
    <location>
        <begin position="296"/>
        <end position="323"/>
    </location>
</feature>
<reference evidence="2" key="1">
    <citation type="journal article" date="2015" name="Nature">
        <title>Complex archaea that bridge the gap between prokaryotes and eukaryotes.</title>
        <authorList>
            <person name="Spang A."/>
            <person name="Saw J.H."/>
            <person name="Jorgensen S.L."/>
            <person name="Zaremba-Niedzwiedzka K."/>
            <person name="Martijn J."/>
            <person name="Lind A.E."/>
            <person name="van Eijk R."/>
            <person name="Schleper C."/>
            <person name="Guy L."/>
            <person name="Ettema T.J."/>
        </authorList>
    </citation>
    <scope>NUCLEOTIDE SEQUENCE</scope>
</reference>
<organism evidence="2">
    <name type="scientific">marine sediment metagenome</name>
    <dbReference type="NCBI Taxonomy" id="412755"/>
    <lineage>
        <taxon>unclassified sequences</taxon>
        <taxon>metagenomes</taxon>
        <taxon>ecological metagenomes</taxon>
    </lineage>
</organism>
<name>A0A0F9KCR7_9ZZZZ</name>
<gene>
    <name evidence="2" type="ORF">LCGC14_1344380</name>
</gene>
<dbReference type="AlphaFoldDB" id="A0A0F9KCR7"/>
<dbReference type="EMBL" id="LAZR01008252">
    <property type="protein sequence ID" value="KKM79989.1"/>
    <property type="molecule type" value="Genomic_DNA"/>
</dbReference>
<proteinExistence type="predicted"/>
<evidence type="ECO:0000313" key="2">
    <source>
        <dbReference type="EMBL" id="KKM79989.1"/>
    </source>
</evidence>
<accession>A0A0F9KCR7</accession>
<keyword evidence="1" id="KW-0175">Coiled coil</keyword>
<protein>
    <submittedName>
        <fullName evidence="2">Uncharacterized protein</fullName>
    </submittedName>
</protein>
<evidence type="ECO:0000256" key="1">
    <source>
        <dbReference type="SAM" id="Coils"/>
    </source>
</evidence>
<comment type="caution">
    <text evidence="2">The sequence shown here is derived from an EMBL/GenBank/DDBJ whole genome shotgun (WGS) entry which is preliminary data.</text>
</comment>
<feature type="non-terminal residue" evidence="2">
    <location>
        <position position="686"/>
    </location>
</feature>
<sequence>MACKLNIKADNGKDSLLFRDIMATVANPSEAVDVYFFTKTDEFKRLYGDYASEDYSGPALDSNAEPRFSTFTDEAYIYDVDYADIEINKKAEVYKHLLTAIPEVQNIIDQRVDYISDLKGKKRKNLQNLKDIQDVLSKGPINESIPKFLNMANAHVFFLRKQAETSLKNPDADIRELASLHKISQSYSVIEELRMELLGDKEMQEIFDEKVFPISATLDDVRAIRSMYIEKSKDFLVHEFSKRDKTWKRAEIRRALEHAPRDLRFHERLLEYIGDSPDEVLSMVGRIMMEAEHKIRRSAIDFNKRLQEKLQALEDKGLNSQEIFDKIIIEKHEGELHVVDLDAIDTRGAFPFRDADYRKLQDIKTDKEAMDFLVFFTQEYRQLQAMLPASAPVMGTRIPTVLKSQFERVQGKNLKERYEVATDGVKKKIQRSNLDMERGAILDATGKPIRRIPTFYTQKYDSIDYDKLYDQYYVENLEKGMEDSAAITDASERAEVDAVKKTGQFISHDLAHSLQVFHAMALNYSAKNELLEIFESAEAVVSSEFRKYTVVDSGGRIIQSRFNKTKEQTRPGMESVAHQVLNRFLDMQLYGQKELDLGFTNIMGAKVDNNSVLRQLNRATGLVQLGGNVLAGIANIGNGEYNNVMESMGGEYYKVRDYSKASGFYKKNLGGILKDIGARTPNNIVN</sequence>